<dbReference type="AlphaFoldDB" id="G2DX13"/>
<dbReference type="PATRIC" id="fig|765913.3.peg.587"/>
<protein>
    <submittedName>
        <fullName evidence="2">Aspartate/glutamate/uridylate kinase</fullName>
    </submittedName>
</protein>
<dbReference type="RefSeq" id="WP_007039290.1">
    <property type="nucleotide sequence ID" value="NZ_AFWT01000003.1"/>
</dbReference>
<keyword evidence="2" id="KW-0418">Kinase</keyword>
<evidence type="ECO:0000313" key="3">
    <source>
        <dbReference type="Proteomes" id="UP000004200"/>
    </source>
</evidence>
<dbReference type="GO" id="GO:0016301">
    <property type="term" value="F:kinase activity"/>
    <property type="evidence" value="ECO:0007669"/>
    <property type="project" value="UniProtKB-KW"/>
</dbReference>
<dbReference type="EMBL" id="AFWT01000003">
    <property type="protein sequence ID" value="EGV33367.1"/>
    <property type="molecule type" value="Genomic_DNA"/>
</dbReference>
<dbReference type="Pfam" id="PF00696">
    <property type="entry name" value="AA_kinase"/>
    <property type="match status" value="1"/>
</dbReference>
<dbReference type="Gene3D" id="3.40.1160.10">
    <property type="entry name" value="Acetylglutamate kinase-like"/>
    <property type="match status" value="1"/>
</dbReference>
<dbReference type="InterPro" id="IPR036393">
    <property type="entry name" value="AceGlu_kinase-like_sf"/>
</dbReference>
<organism evidence="2 3">
    <name type="scientific">Thiorhodococcus drewsii AZ1</name>
    <dbReference type="NCBI Taxonomy" id="765913"/>
    <lineage>
        <taxon>Bacteria</taxon>
        <taxon>Pseudomonadati</taxon>
        <taxon>Pseudomonadota</taxon>
        <taxon>Gammaproteobacteria</taxon>
        <taxon>Chromatiales</taxon>
        <taxon>Chromatiaceae</taxon>
        <taxon>Thiorhodococcus</taxon>
    </lineage>
</organism>
<dbReference type="InterPro" id="IPR001048">
    <property type="entry name" value="Asp/Glu/Uridylate_kinase"/>
</dbReference>
<dbReference type="STRING" id="765913.ThidrDRAFT_0574"/>
<accession>G2DX13</accession>
<name>G2DX13_9GAMM</name>
<gene>
    <name evidence="2" type="ORF">ThidrDRAFT_0574</name>
</gene>
<proteinExistence type="predicted"/>
<evidence type="ECO:0000259" key="1">
    <source>
        <dbReference type="Pfam" id="PF00696"/>
    </source>
</evidence>
<keyword evidence="3" id="KW-1185">Reference proteome</keyword>
<dbReference type="SUPFAM" id="SSF53633">
    <property type="entry name" value="Carbamate kinase-like"/>
    <property type="match status" value="1"/>
</dbReference>
<dbReference type="eggNOG" id="COG2054">
    <property type="taxonomic scope" value="Bacteria"/>
</dbReference>
<sequence>MWVVKLGGSLADSERLPAWLDALAGRSDLVLVPGGGPFADQVRLAQARWGFADEAAHHLALLAMEQYGRMVCAIQAGLTPVASLDEIRRTLDAGCTPVWMPVDMVLADPRIPQTWDMTSDSLAAWLSAILSASGLLLVKSAVLAWDSIDLSALARAGVVDRLFPDYAVVSGARVYLLSIQDPHGLDRLRCLLSESRLGTF</sequence>
<dbReference type="Proteomes" id="UP000004200">
    <property type="component" value="Unassembled WGS sequence"/>
</dbReference>
<evidence type="ECO:0000313" key="2">
    <source>
        <dbReference type="EMBL" id="EGV33367.1"/>
    </source>
</evidence>
<reference evidence="2 3" key="1">
    <citation type="submission" date="2011-06" db="EMBL/GenBank/DDBJ databases">
        <title>The draft genome of Thiorhodococcus drewsii AZ1.</title>
        <authorList>
            <consortium name="US DOE Joint Genome Institute (JGI-PGF)"/>
            <person name="Lucas S."/>
            <person name="Han J."/>
            <person name="Lapidus A."/>
            <person name="Cheng J.-F."/>
            <person name="Goodwin L."/>
            <person name="Pitluck S."/>
            <person name="Peters L."/>
            <person name="Land M.L."/>
            <person name="Hauser L."/>
            <person name="Vogl K."/>
            <person name="Liu Z."/>
            <person name="Imhoff J."/>
            <person name="Thiel V."/>
            <person name="Frigaard N.-U."/>
            <person name="Bryant D.A."/>
            <person name="Woyke T.J."/>
        </authorList>
    </citation>
    <scope>NUCLEOTIDE SEQUENCE [LARGE SCALE GENOMIC DNA]</scope>
    <source>
        <strain evidence="2 3">AZ1</strain>
    </source>
</reference>
<feature type="domain" description="Aspartate/glutamate/uridylate kinase" evidence="1">
    <location>
        <begin position="2"/>
        <end position="139"/>
    </location>
</feature>
<dbReference type="OrthoDB" id="8526978at2"/>
<keyword evidence="2" id="KW-0808">Transferase</keyword>
<comment type="caution">
    <text evidence="2">The sequence shown here is derived from an EMBL/GenBank/DDBJ whole genome shotgun (WGS) entry which is preliminary data.</text>
</comment>